<accession>A0A5B7GCI7</accession>
<gene>
    <name evidence="1" type="ORF">E2C01_052023</name>
</gene>
<proteinExistence type="predicted"/>
<organism evidence="1 2">
    <name type="scientific">Portunus trituberculatus</name>
    <name type="common">Swimming crab</name>
    <name type="synonym">Neptunus trituberculatus</name>
    <dbReference type="NCBI Taxonomy" id="210409"/>
    <lineage>
        <taxon>Eukaryota</taxon>
        <taxon>Metazoa</taxon>
        <taxon>Ecdysozoa</taxon>
        <taxon>Arthropoda</taxon>
        <taxon>Crustacea</taxon>
        <taxon>Multicrustacea</taxon>
        <taxon>Malacostraca</taxon>
        <taxon>Eumalacostraca</taxon>
        <taxon>Eucarida</taxon>
        <taxon>Decapoda</taxon>
        <taxon>Pleocyemata</taxon>
        <taxon>Brachyura</taxon>
        <taxon>Eubrachyura</taxon>
        <taxon>Portunoidea</taxon>
        <taxon>Portunidae</taxon>
        <taxon>Portuninae</taxon>
        <taxon>Portunus</taxon>
    </lineage>
</organism>
<evidence type="ECO:0000313" key="2">
    <source>
        <dbReference type="Proteomes" id="UP000324222"/>
    </source>
</evidence>
<dbReference type="AlphaFoldDB" id="A0A5B7GCI7"/>
<dbReference type="Proteomes" id="UP000324222">
    <property type="component" value="Unassembled WGS sequence"/>
</dbReference>
<comment type="caution">
    <text evidence="1">The sequence shown here is derived from an EMBL/GenBank/DDBJ whole genome shotgun (WGS) entry which is preliminary data.</text>
</comment>
<evidence type="ECO:0000313" key="1">
    <source>
        <dbReference type="EMBL" id="MPC58030.1"/>
    </source>
</evidence>
<protein>
    <submittedName>
        <fullName evidence="1">Uncharacterized protein</fullName>
    </submittedName>
</protein>
<dbReference type="EMBL" id="VSRR010015298">
    <property type="protein sequence ID" value="MPC58030.1"/>
    <property type="molecule type" value="Genomic_DNA"/>
</dbReference>
<sequence length="21" mass="2729">MWMWRALQDMVPQPLKPRRCW</sequence>
<name>A0A5B7GCI7_PORTR</name>
<reference evidence="1 2" key="1">
    <citation type="submission" date="2019-05" db="EMBL/GenBank/DDBJ databases">
        <title>Another draft genome of Portunus trituberculatus and its Hox gene families provides insights of decapod evolution.</title>
        <authorList>
            <person name="Jeong J.-H."/>
            <person name="Song I."/>
            <person name="Kim S."/>
            <person name="Choi T."/>
            <person name="Kim D."/>
            <person name="Ryu S."/>
            <person name="Kim W."/>
        </authorList>
    </citation>
    <scope>NUCLEOTIDE SEQUENCE [LARGE SCALE GENOMIC DNA]</scope>
    <source>
        <tissue evidence="1">Muscle</tissue>
    </source>
</reference>
<keyword evidence="2" id="KW-1185">Reference proteome</keyword>